<organism evidence="2 3">
    <name type="scientific">Macrolepiota fuliginosa MF-IS2</name>
    <dbReference type="NCBI Taxonomy" id="1400762"/>
    <lineage>
        <taxon>Eukaryota</taxon>
        <taxon>Fungi</taxon>
        <taxon>Dikarya</taxon>
        <taxon>Basidiomycota</taxon>
        <taxon>Agaricomycotina</taxon>
        <taxon>Agaricomycetes</taxon>
        <taxon>Agaricomycetidae</taxon>
        <taxon>Agaricales</taxon>
        <taxon>Agaricineae</taxon>
        <taxon>Agaricaceae</taxon>
        <taxon>Macrolepiota</taxon>
    </lineage>
</organism>
<sequence length="117" mass="13313">MFLFIPIFFGCQTKLKPDSHQIPRICPRCHNASVLPAKKTTWFEFFFIPVVPVSRKHILFCTICQWQAAVIDHEQAPTSTGASDRSIPQLRSAQGWEAPNQPGYQPAYISQPQSQKK</sequence>
<accession>A0A9P5XKT7</accession>
<feature type="region of interest" description="Disordered" evidence="1">
    <location>
        <begin position="75"/>
        <end position="117"/>
    </location>
</feature>
<dbReference type="EMBL" id="MU151063">
    <property type="protein sequence ID" value="KAF9453287.1"/>
    <property type="molecule type" value="Genomic_DNA"/>
</dbReference>
<gene>
    <name evidence="2" type="ORF">P691DRAFT_83376</name>
</gene>
<dbReference type="OrthoDB" id="5545479at2759"/>
<evidence type="ECO:0000313" key="2">
    <source>
        <dbReference type="EMBL" id="KAF9453287.1"/>
    </source>
</evidence>
<keyword evidence="3" id="KW-1185">Reference proteome</keyword>
<protein>
    <recommendedName>
        <fullName evidence="4">Zinc-ribbon 15 domain-containing protein</fullName>
    </recommendedName>
</protein>
<dbReference type="Proteomes" id="UP000807342">
    <property type="component" value="Unassembled WGS sequence"/>
</dbReference>
<proteinExistence type="predicted"/>
<dbReference type="PANTHER" id="PTHR28139">
    <property type="entry name" value="UPF0768 PROTEIN YBL029C-A"/>
    <property type="match status" value="1"/>
</dbReference>
<dbReference type="AlphaFoldDB" id="A0A9P5XKT7"/>
<comment type="caution">
    <text evidence="2">The sequence shown here is derived from an EMBL/GenBank/DDBJ whole genome shotgun (WGS) entry which is preliminary data.</text>
</comment>
<reference evidence="2" key="1">
    <citation type="submission" date="2020-11" db="EMBL/GenBank/DDBJ databases">
        <authorList>
            <consortium name="DOE Joint Genome Institute"/>
            <person name="Ahrendt S."/>
            <person name="Riley R."/>
            <person name="Andreopoulos W."/>
            <person name="Labutti K."/>
            <person name="Pangilinan J."/>
            <person name="Ruiz-Duenas F.J."/>
            <person name="Barrasa J.M."/>
            <person name="Sanchez-Garcia M."/>
            <person name="Camarero S."/>
            <person name="Miyauchi S."/>
            <person name="Serrano A."/>
            <person name="Linde D."/>
            <person name="Babiker R."/>
            <person name="Drula E."/>
            <person name="Ayuso-Fernandez I."/>
            <person name="Pacheco R."/>
            <person name="Padilla G."/>
            <person name="Ferreira P."/>
            <person name="Barriuso J."/>
            <person name="Kellner H."/>
            <person name="Castanera R."/>
            <person name="Alfaro M."/>
            <person name="Ramirez L."/>
            <person name="Pisabarro A.G."/>
            <person name="Kuo A."/>
            <person name="Tritt A."/>
            <person name="Lipzen A."/>
            <person name="He G."/>
            <person name="Yan M."/>
            <person name="Ng V."/>
            <person name="Cullen D."/>
            <person name="Martin F."/>
            <person name="Rosso M.-N."/>
            <person name="Henrissat B."/>
            <person name="Hibbett D."/>
            <person name="Martinez A.T."/>
            <person name="Grigoriev I.V."/>
        </authorList>
    </citation>
    <scope>NUCLEOTIDE SEQUENCE</scope>
    <source>
        <strain evidence="2">MF-IS2</strain>
    </source>
</reference>
<evidence type="ECO:0008006" key="4">
    <source>
        <dbReference type="Google" id="ProtNLM"/>
    </source>
</evidence>
<evidence type="ECO:0000256" key="1">
    <source>
        <dbReference type="SAM" id="MobiDB-lite"/>
    </source>
</evidence>
<dbReference type="PANTHER" id="PTHR28139:SF1">
    <property type="entry name" value="UPF0768 PROTEIN YBL029C-A"/>
    <property type="match status" value="1"/>
</dbReference>
<feature type="compositionally biased region" description="Polar residues" evidence="1">
    <location>
        <begin position="108"/>
        <end position="117"/>
    </location>
</feature>
<evidence type="ECO:0000313" key="3">
    <source>
        <dbReference type="Proteomes" id="UP000807342"/>
    </source>
</evidence>
<name>A0A9P5XKT7_9AGAR</name>